<keyword evidence="1" id="KW-0802">TPR repeat</keyword>
<dbReference type="PANTHER" id="PTHR12558:SF13">
    <property type="entry name" value="CELL DIVISION CYCLE PROTEIN 27 HOMOLOG"/>
    <property type="match status" value="1"/>
</dbReference>
<protein>
    <submittedName>
        <fullName evidence="3">TPR repeat-containing protein YpiA</fullName>
    </submittedName>
</protein>
<proteinExistence type="predicted"/>
<name>A0ABQ5TL43_9BACI</name>
<dbReference type="Proteomes" id="UP001275436">
    <property type="component" value="Unassembled WGS sequence"/>
</dbReference>
<evidence type="ECO:0000256" key="2">
    <source>
        <dbReference type="SAM" id="Coils"/>
    </source>
</evidence>
<dbReference type="InterPro" id="IPR019734">
    <property type="entry name" value="TPR_rpt"/>
</dbReference>
<keyword evidence="2" id="KW-0175">Coiled coil</keyword>
<feature type="coiled-coil region" evidence="2">
    <location>
        <begin position="343"/>
        <end position="370"/>
    </location>
</feature>
<dbReference type="RefSeq" id="WP_026133773.1">
    <property type="nucleotide sequence ID" value="NZ_BSKO01000001.1"/>
</dbReference>
<dbReference type="Pfam" id="PF13429">
    <property type="entry name" value="TPR_15"/>
    <property type="match status" value="1"/>
</dbReference>
<comment type="caution">
    <text evidence="3">The sequence shown here is derived from an EMBL/GenBank/DDBJ whole genome shotgun (WGS) entry which is preliminary data.</text>
</comment>
<feature type="repeat" description="TPR" evidence="1">
    <location>
        <begin position="170"/>
        <end position="203"/>
    </location>
</feature>
<dbReference type="Gene3D" id="1.25.40.10">
    <property type="entry name" value="Tetratricopeptide repeat domain"/>
    <property type="match status" value="3"/>
</dbReference>
<dbReference type="SUPFAM" id="SSF48452">
    <property type="entry name" value="TPR-like"/>
    <property type="match status" value="2"/>
</dbReference>
<dbReference type="Pfam" id="PF13181">
    <property type="entry name" value="TPR_8"/>
    <property type="match status" value="1"/>
</dbReference>
<keyword evidence="4" id="KW-1185">Reference proteome</keyword>
<dbReference type="PANTHER" id="PTHR12558">
    <property type="entry name" value="CELL DIVISION CYCLE 16,23,27"/>
    <property type="match status" value="1"/>
</dbReference>
<organism evidence="3 4">
    <name type="scientific">Oceanobacillus kimchii</name>
    <dbReference type="NCBI Taxonomy" id="746691"/>
    <lineage>
        <taxon>Bacteria</taxon>
        <taxon>Bacillati</taxon>
        <taxon>Bacillota</taxon>
        <taxon>Bacilli</taxon>
        <taxon>Bacillales</taxon>
        <taxon>Bacillaceae</taxon>
        <taxon>Oceanobacillus</taxon>
    </lineage>
</organism>
<accession>A0ABQ5TL43</accession>
<dbReference type="EMBL" id="BSKO01000001">
    <property type="protein sequence ID" value="GLO66434.1"/>
    <property type="molecule type" value="Genomic_DNA"/>
</dbReference>
<dbReference type="Pfam" id="PF25058">
    <property type="entry name" value="ARM_TT21"/>
    <property type="match status" value="1"/>
</dbReference>
<feature type="repeat" description="TPR" evidence="1">
    <location>
        <begin position="235"/>
        <end position="268"/>
    </location>
</feature>
<dbReference type="PROSITE" id="PS50005">
    <property type="entry name" value="TPR"/>
    <property type="match status" value="3"/>
</dbReference>
<feature type="repeat" description="TPR" evidence="1">
    <location>
        <begin position="371"/>
        <end position="404"/>
    </location>
</feature>
<evidence type="ECO:0000313" key="4">
    <source>
        <dbReference type="Proteomes" id="UP001275436"/>
    </source>
</evidence>
<dbReference type="InterPro" id="IPR011990">
    <property type="entry name" value="TPR-like_helical_dom_sf"/>
</dbReference>
<evidence type="ECO:0000313" key="3">
    <source>
        <dbReference type="EMBL" id="GLO66434.1"/>
    </source>
</evidence>
<reference evidence="3 4" key="1">
    <citation type="submission" date="2023-02" db="EMBL/GenBank/DDBJ databases">
        <title>Oceanobacillus kimchii IFOP_LL358 isolated form Alexandrium catenella lab strain.</title>
        <authorList>
            <person name="Gajardo G."/>
            <person name="Ueki S."/>
            <person name="Maruyama F."/>
        </authorList>
    </citation>
    <scope>NUCLEOTIDE SEQUENCE [LARGE SCALE GENOMIC DNA]</scope>
    <source>
        <strain evidence="3 4">IFOP_LL358</strain>
    </source>
</reference>
<evidence type="ECO:0000256" key="1">
    <source>
        <dbReference type="PROSITE-ProRule" id="PRU00339"/>
    </source>
</evidence>
<dbReference type="SMART" id="SM00028">
    <property type="entry name" value="TPR"/>
    <property type="match status" value="7"/>
</dbReference>
<sequence>MNTIQEAMKLAENNETEQAIARLKEYEKIASDDELYTISELYLQWGFLIEARIILEKLLEKYPEETDLKLSLSDIFIESQEDELAITILNEIDNDDPGYIQALVQLADLYQAQGLFEVSEQKLFEAKQLAPNELIIDFALGELFFSIGEYLKAITYYEKVVQKQTSVGHVNIEDRLGEALAAVGEYEKALTYFKEEENPDPDKLFKHGITAHQADRNDIAMKAWEHVIEIDSDYHTVYEQLANVYVEEGMLEEAYKMVKKGIERDEYQKELFFTAGDIAHQLGYNNESENYIRQAIALEPDYKEAILFMIELLKSREAYEDIVELITSIKQAGADDPLYEWELAKANVELELFEDALNSYQEAYNSLQQDSDFLKEYGYFLTEEGRIQEAIRIFENYIAEEPMDEDVVSYVERLKLDVEQ</sequence>
<gene>
    <name evidence="3" type="primary">ypiA</name>
    <name evidence="3" type="ORF">MACH08_22180</name>
</gene>